<dbReference type="Proteomes" id="UP000234190">
    <property type="component" value="Unassembled WGS sequence"/>
</dbReference>
<dbReference type="AlphaFoldDB" id="A0A2N4U1H3"/>
<dbReference type="InterPro" id="IPR052037">
    <property type="entry name" value="LPS_export_LptA"/>
</dbReference>
<dbReference type="Gene3D" id="2.60.450.10">
    <property type="entry name" value="Lipopolysaccharide (LPS) transport protein A like domain"/>
    <property type="match status" value="1"/>
</dbReference>
<dbReference type="GO" id="GO:0030288">
    <property type="term" value="C:outer membrane-bounded periplasmic space"/>
    <property type="evidence" value="ECO:0007669"/>
    <property type="project" value="TreeGrafter"/>
</dbReference>
<dbReference type="GO" id="GO:0017089">
    <property type="term" value="F:glycolipid transfer activity"/>
    <property type="evidence" value="ECO:0007669"/>
    <property type="project" value="TreeGrafter"/>
</dbReference>
<evidence type="ECO:0000313" key="7">
    <source>
        <dbReference type="EMBL" id="PLC48857.1"/>
    </source>
</evidence>
<dbReference type="OrthoDB" id="5294855at2"/>
<evidence type="ECO:0000256" key="2">
    <source>
        <dbReference type="ARBA" id="ARBA00022729"/>
    </source>
</evidence>
<feature type="region of interest" description="Disordered" evidence="5">
    <location>
        <begin position="29"/>
        <end position="54"/>
    </location>
</feature>
<evidence type="ECO:0000256" key="4">
    <source>
        <dbReference type="HAMAP-Rule" id="MF_01914"/>
    </source>
</evidence>
<evidence type="ECO:0000256" key="5">
    <source>
        <dbReference type="SAM" id="MobiDB-lite"/>
    </source>
</evidence>
<accession>A0A2N4U1H3</accession>
<feature type="domain" description="Organic solvent tolerance-like N-terminal" evidence="6">
    <location>
        <begin position="58"/>
        <end position="175"/>
    </location>
</feature>
<dbReference type="EMBL" id="PDNW01000015">
    <property type="protein sequence ID" value="PLC48857.1"/>
    <property type="molecule type" value="Genomic_DNA"/>
</dbReference>
<dbReference type="RefSeq" id="WP_102074989.1">
    <property type="nucleotide sequence ID" value="NZ_PDNW01000015.1"/>
</dbReference>
<evidence type="ECO:0000256" key="1">
    <source>
        <dbReference type="ARBA" id="ARBA00022448"/>
    </source>
</evidence>
<reference evidence="7 8" key="1">
    <citation type="submission" date="2017-10" db="EMBL/GenBank/DDBJ databases">
        <title>Two draft genome sequences of Pusillimonas sp. strains isolated from a nitrate- and radionuclide-contaminated groundwater in Russia.</title>
        <authorList>
            <person name="Grouzdev D.S."/>
            <person name="Tourova T.P."/>
            <person name="Goeva M.A."/>
            <person name="Babich T.L."/>
            <person name="Sokolova D.S."/>
            <person name="Abdullin R."/>
            <person name="Poltaraus A.B."/>
            <person name="Toshchakov S.V."/>
            <person name="Nazina T.N."/>
        </authorList>
    </citation>
    <scope>NUCLEOTIDE SEQUENCE [LARGE SCALE GENOMIC DNA]</scope>
    <source>
        <strain evidence="7 8">JR1/69-3-13</strain>
    </source>
</reference>
<dbReference type="InterPro" id="IPR005653">
    <property type="entry name" value="OstA-like_N"/>
</dbReference>
<name>A0A2N4U1H3_9BURK</name>
<dbReference type="PANTHER" id="PTHR36504">
    <property type="entry name" value="LIPOPOLYSACCHARIDE EXPORT SYSTEM PROTEIN LPTA"/>
    <property type="match status" value="1"/>
</dbReference>
<dbReference type="Pfam" id="PF03968">
    <property type="entry name" value="LptD_N"/>
    <property type="match status" value="1"/>
</dbReference>
<dbReference type="GO" id="GO:0001530">
    <property type="term" value="F:lipopolysaccharide binding"/>
    <property type="evidence" value="ECO:0007669"/>
    <property type="project" value="InterPro"/>
</dbReference>
<dbReference type="NCBIfam" id="TIGR03002">
    <property type="entry name" value="outer_YhbN_LptA"/>
    <property type="match status" value="1"/>
</dbReference>
<comment type="subcellular location">
    <subcellularLocation>
        <location evidence="4">Periplasm</location>
    </subcellularLocation>
</comment>
<feature type="signal peptide" evidence="4">
    <location>
        <begin position="1"/>
        <end position="27"/>
    </location>
</feature>
<organism evidence="7 8">
    <name type="scientific">Pollutimonas subterranea</name>
    <dbReference type="NCBI Taxonomy" id="2045210"/>
    <lineage>
        <taxon>Bacteria</taxon>
        <taxon>Pseudomonadati</taxon>
        <taxon>Pseudomonadota</taxon>
        <taxon>Betaproteobacteria</taxon>
        <taxon>Burkholderiales</taxon>
        <taxon>Alcaligenaceae</taxon>
        <taxon>Pollutimonas</taxon>
    </lineage>
</organism>
<keyword evidence="2 4" id="KW-0732">Signal</keyword>
<feature type="region of interest" description="Disordered" evidence="5">
    <location>
        <begin position="197"/>
        <end position="217"/>
    </location>
</feature>
<feature type="chain" id="PRO_5015013536" description="Lipopolysaccharide export system protein LptA" evidence="4">
    <location>
        <begin position="28"/>
        <end position="217"/>
    </location>
</feature>
<feature type="compositionally biased region" description="Low complexity" evidence="5">
    <location>
        <begin position="29"/>
        <end position="51"/>
    </location>
</feature>
<dbReference type="GO" id="GO:0043165">
    <property type="term" value="P:Gram-negative-bacterium-type cell outer membrane assembly"/>
    <property type="evidence" value="ECO:0007669"/>
    <property type="project" value="UniProtKB-UniRule"/>
</dbReference>
<keyword evidence="3 4" id="KW-0574">Periplasm</keyword>
<keyword evidence="1 4" id="KW-0813">Transport</keyword>
<comment type="similarity">
    <text evidence="4">Belongs to the LptA family.</text>
</comment>
<feature type="compositionally biased region" description="Low complexity" evidence="5">
    <location>
        <begin position="197"/>
        <end position="207"/>
    </location>
</feature>
<keyword evidence="8" id="KW-1185">Reference proteome</keyword>
<sequence length="217" mass="23258" precursor="true">MNLKRPISLAAWLFASALVGLAGTTHAQAPAQAPAQQSAPAPAASPGTAPAEEPDTLILSDTLNYDDIKKESVFTGNVIMTRGLMTLHSDKLTMREDAEGFQFGTATVEPGKLVFIRQETPEKFEVLEARGLRAEYDGKKEQIEMIGQAVVTRYICGKAFDNVKGERVIYHQTTGTYQAYGGANSAAAGGRVRSMARPQAKADAAAAECREKSAPRK</sequence>
<dbReference type="GO" id="GO:0009279">
    <property type="term" value="C:cell outer membrane"/>
    <property type="evidence" value="ECO:0007669"/>
    <property type="project" value="TreeGrafter"/>
</dbReference>
<gene>
    <name evidence="4 7" type="primary">lptA</name>
    <name evidence="7" type="ORF">CR159_16110</name>
</gene>
<comment type="caution">
    <text evidence="7">The sequence shown here is derived from an EMBL/GenBank/DDBJ whole genome shotgun (WGS) entry which is preliminary data.</text>
</comment>
<dbReference type="HAMAP" id="MF_01914">
    <property type="entry name" value="LPS_assembly_LptA"/>
    <property type="match status" value="1"/>
</dbReference>
<evidence type="ECO:0000313" key="8">
    <source>
        <dbReference type="Proteomes" id="UP000234190"/>
    </source>
</evidence>
<dbReference type="GO" id="GO:0015920">
    <property type="term" value="P:lipopolysaccharide transport"/>
    <property type="evidence" value="ECO:0007669"/>
    <property type="project" value="UniProtKB-UniRule"/>
</dbReference>
<proteinExistence type="inferred from homology"/>
<dbReference type="InterPro" id="IPR014340">
    <property type="entry name" value="LptA"/>
</dbReference>
<dbReference type="PANTHER" id="PTHR36504:SF1">
    <property type="entry name" value="LIPOPOLYSACCHARIDE EXPORT SYSTEM PROTEIN LPTA"/>
    <property type="match status" value="1"/>
</dbReference>
<comment type="subunit">
    <text evidence="4">Component of the lipopolysaccharide transport and assembly complex.</text>
</comment>
<evidence type="ECO:0000259" key="6">
    <source>
        <dbReference type="Pfam" id="PF03968"/>
    </source>
</evidence>
<evidence type="ECO:0000256" key="3">
    <source>
        <dbReference type="ARBA" id="ARBA00022764"/>
    </source>
</evidence>
<feature type="compositionally biased region" description="Basic and acidic residues" evidence="5">
    <location>
        <begin position="208"/>
        <end position="217"/>
    </location>
</feature>
<comment type="function">
    <text evidence="4">Involved in the assembly of lipopolysaccharide (LPS). Required for the translocation of LPS from the inner membrane to the outer membrane.</text>
</comment>
<protein>
    <recommendedName>
        <fullName evidence="4">Lipopolysaccharide export system protein LptA</fullName>
    </recommendedName>
</protein>